<dbReference type="Proteomes" id="UP000050525">
    <property type="component" value="Unassembled WGS sequence"/>
</dbReference>
<name>A0A151PHX7_ALLMI</name>
<dbReference type="AlphaFoldDB" id="A0A151PHX7"/>
<dbReference type="EMBL" id="AKHW03000179">
    <property type="protein sequence ID" value="KYO48686.1"/>
    <property type="molecule type" value="Genomic_DNA"/>
</dbReference>
<evidence type="ECO:0000313" key="2">
    <source>
        <dbReference type="Proteomes" id="UP000050525"/>
    </source>
</evidence>
<evidence type="ECO:0000313" key="1">
    <source>
        <dbReference type="EMBL" id="KYO48686.1"/>
    </source>
</evidence>
<organism evidence="1 2">
    <name type="scientific">Alligator mississippiensis</name>
    <name type="common">American alligator</name>
    <dbReference type="NCBI Taxonomy" id="8496"/>
    <lineage>
        <taxon>Eukaryota</taxon>
        <taxon>Metazoa</taxon>
        <taxon>Chordata</taxon>
        <taxon>Craniata</taxon>
        <taxon>Vertebrata</taxon>
        <taxon>Euteleostomi</taxon>
        <taxon>Archelosauria</taxon>
        <taxon>Archosauria</taxon>
        <taxon>Crocodylia</taxon>
        <taxon>Alligatoridae</taxon>
        <taxon>Alligatorinae</taxon>
        <taxon>Alligator</taxon>
    </lineage>
</organism>
<proteinExistence type="predicted"/>
<keyword evidence="2" id="KW-1185">Reference proteome</keyword>
<comment type="caution">
    <text evidence="1">The sequence shown here is derived from an EMBL/GenBank/DDBJ whole genome shotgun (WGS) entry which is preliminary data.</text>
</comment>
<accession>A0A151PHX7</accession>
<protein>
    <submittedName>
        <fullName evidence="1">Uncharacterized protein</fullName>
    </submittedName>
</protein>
<gene>
    <name evidence="1" type="ORF">Y1Q_0004077</name>
</gene>
<reference evidence="1 2" key="1">
    <citation type="journal article" date="2012" name="Genome Biol.">
        <title>Sequencing three crocodilian genomes to illuminate the evolution of archosaurs and amniotes.</title>
        <authorList>
            <person name="St John J.A."/>
            <person name="Braun E.L."/>
            <person name="Isberg S.R."/>
            <person name="Miles L.G."/>
            <person name="Chong A.Y."/>
            <person name="Gongora J."/>
            <person name="Dalzell P."/>
            <person name="Moran C."/>
            <person name="Bed'hom B."/>
            <person name="Abzhanov A."/>
            <person name="Burgess S.C."/>
            <person name="Cooksey A.M."/>
            <person name="Castoe T.A."/>
            <person name="Crawford N.G."/>
            <person name="Densmore L.D."/>
            <person name="Drew J.C."/>
            <person name="Edwards S.V."/>
            <person name="Faircloth B.C."/>
            <person name="Fujita M.K."/>
            <person name="Greenwold M.J."/>
            <person name="Hoffmann F.G."/>
            <person name="Howard J.M."/>
            <person name="Iguchi T."/>
            <person name="Janes D.E."/>
            <person name="Khan S.Y."/>
            <person name="Kohno S."/>
            <person name="de Koning A.J."/>
            <person name="Lance S.L."/>
            <person name="McCarthy F.M."/>
            <person name="McCormack J.E."/>
            <person name="Merchant M.E."/>
            <person name="Peterson D.G."/>
            <person name="Pollock D.D."/>
            <person name="Pourmand N."/>
            <person name="Raney B.J."/>
            <person name="Roessler K.A."/>
            <person name="Sanford J.R."/>
            <person name="Sawyer R.H."/>
            <person name="Schmidt C.J."/>
            <person name="Triplett E.W."/>
            <person name="Tuberville T.D."/>
            <person name="Venegas-Anaya M."/>
            <person name="Howard J.T."/>
            <person name="Jarvis E.D."/>
            <person name="Guillette L.J.Jr."/>
            <person name="Glenn T.C."/>
            <person name="Green R.E."/>
            <person name="Ray D.A."/>
        </authorList>
    </citation>
    <scope>NUCLEOTIDE SEQUENCE [LARGE SCALE GENOMIC DNA]</scope>
    <source>
        <strain evidence="1">KSC_2009_1</strain>
    </source>
</reference>
<sequence length="134" mass="15612">MQKTHTFHSADCDTDHSLIISKVKITAKKLHRAKPRIKSKINTTNTKNQRMCQEFEKAFELSMFGKSLPKAEEIWEGLRTTIYETAKATFGEKRPSSKDWFKENAEELLPLINIKNTDYLEYNKKSTESTKVRL</sequence>